<dbReference type="Pfam" id="PF12167">
    <property type="entry name" value="Arm-DNA-bind_2"/>
    <property type="match status" value="1"/>
</dbReference>
<evidence type="ECO:0000256" key="2">
    <source>
        <dbReference type="ARBA" id="ARBA00022908"/>
    </source>
</evidence>
<dbReference type="Gene3D" id="1.10.150.130">
    <property type="match status" value="1"/>
</dbReference>
<dbReference type="InterPro" id="IPR022000">
    <property type="entry name" value="Min27-like_integrase_DNA_bind"/>
</dbReference>
<dbReference type="STRING" id="45610.AOC03_09815"/>
<dbReference type="Pfam" id="PF00589">
    <property type="entry name" value="Phage_integrase"/>
    <property type="match status" value="1"/>
</dbReference>
<evidence type="ECO:0000313" key="7">
    <source>
        <dbReference type="Proteomes" id="UP000059847"/>
    </source>
</evidence>
<evidence type="ECO:0000259" key="5">
    <source>
        <dbReference type="PROSITE" id="PS51898"/>
    </source>
</evidence>
<dbReference type="InterPro" id="IPR004107">
    <property type="entry name" value="Integrase_SAM-like_N"/>
</dbReference>
<dbReference type="GO" id="GO:0003677">
    <property type="term" value="F:DNA binding"/>
    <property type="evidence" value="ECO:0007669"/>
    <property type="project" value="UniProtKB-KW"/>
</dbReference>
<name>A0A0M4U5P0_9GAMM</name>
<keyword evidence="4" id="KW-0233">DNA recombination</keyword>
<dbReference type="PANTHER" id="PTHR30349:SF41">
    <property type="entry name" value="INTEGRASE_RECOMBINASE PROTEIN MJ0367-RELATED"/>
    <property type="match status" value="1"/>
</dbReference>
<accession>A0A0M4U5P0</accession>
<comment type="similarity">
    <text evidence="1">Belongs to the 'phage' integrase family.</text>
</comment>
<dbReference type="EMBL" id="CP012678">
    <property type="protein sequence ID" value="ALF60294.1"/>
    <property type="molecule type" value="Genomic_DNA"/>
</dbReference>
<gene>
    <name evidence="6" type="ORF">AOC03_09815</name>
</gene>
<dbReference type="PROSITE" id="PS51898">
    <property type="entry name" value="TYR_RECOMBINASE"/>
    <property type="match status" value="1"/>
</dbReference>
<sequence length="389" mass="45411">MSAGIEPLKTSIRIWWRDASGKRDRETLYDTPPTDANIKKATAIAQSIDTQIQMGTFDRDQTFPNSPKRKASYFGYYLNQWQTIEQSLVSPSSWTTYLSKVNNHISDYWTHKQIAKITVEDVEDWVYKNLIKQKQLSSNTIKEILGLWRKIYGYWSRHQSTANDPSQYIKLNFNDPDDIYPFNRSEISLIIKNESDQARKNLWTVMIWSGLSSHELLALAVSDLDLDNGHAYIRRGVVKGVYRVTKNRRRKRQVELLPVVIEALHNQIELIKDVPLHTVMITERDHRTKRPHSLQFLWHNPNTGTHHTYEQLRHQWRDYLESINVDYRPLNNGRHTYASQVLSTGVVSAEWLANQLGHSNTDMIHKHYGKFIPQDSGHIIKILNNALQI</sequence>
<evidence type="ECO:0000256" key="4">
    <source>
        <dbReference type="ARBA" id="ARBA00023172"/>
    </source>
</evidence>
<keyword evidence="3" id="KW-0238">DNA-binding</keyword>
<dbReference type="KEGG" id="pur:AOC03_09815"/>
<dbReference type="GO" id="GO:0006310">
    <property type="term" value="P:DNA recombination"/>
    <property type="evidence" value="ECO:0007669"/>
    <property type="project" value="UniProtKB-KW"/>
</dbReference>
<dbReference type="InterPro" id="IPR010998">
    <property type="entry name" value="Integrase_recombinase_N"/>
</dbReference>
<dbReference type="SUPFAM" id="SSF56349">
    <property type="entry name" value="DNA breaking-rejoining enzymes"/>
    <property type="match status" value="1"/>
</dbReference>
<dbReference type="InterPro" id="IPR050090">
    <property type="entry name" value="Tyrosine_recombinase_XerCD"/>
</dbReference>
<dbReference type="Gene3D" id="1.10.443.10">
    <property type="entry name" value="Intergrase catalytic core"/>
    <property type="match status" value="1"/>
</dbReference>
<dbReference type="PANTHER" id="PTHR30349">
    <property type="entry name" value="PHAGE INTEGRASE-RELATED"/>
    <property type="match status" value="1"/>
</dbReference>
<keyword evidence="2" id="KW-0229">DNA integration</keyword>
<feature type="domain" description="Tyr recombinase" evidence="5">
    <location>
        <begin position="177"/>
        <end position="384"/>
    </location>
</feature>
<dbReference type="Pfam" id="PF14659">
    <property type="entry name" value="Phage_int_SAM_3"/>
    <property type="match status" value="1"/>
</dbReference>
<dbReference type="GO" id="GO:0015074">
    <property type="term" value="P:DNA integration"/>
    <property type="evidence" value="ECO:0007669"/>
    <property type="project" value="UniProtKB-KW"/>
</dbReference>
<keyword evidence="7" id="KW-1185">Reference proteome</keyword>
<dbReference type="InterPro" id="IPR013762">
    <property type="entry name" value="Integrase-like_cat_sf"/>
</dbReference>
<evidence type="ECO:0000256" key="1">
    <source>
        <dbReference type="ARBA" id="ARBA00008857"/>
    </source>
</evidence>
<dbReference type="OrthoDB" id="5391994at2"/>
<evidence type="ECO:0000256" key="3">
    <source>
        <dbReference type="ARBA" id="ARBA00023125"/>
    </source>
</evidence>
<proteinExistence type="inferred from homology"/>
<dbReference type="RefSeq" id="WP_062535544.1">
    <property type="nucleotide sequence ID" value="NZ_CP012678.1"/>
</dbReference>
<dbReference type="AlphaFoldDB" id="A0A0M4U5P0"/>
<dbReference type="InterPro" id="IPR002104">
    <property type="entry name" value="Integrase_catalytic"/>
</dbReference>
<organism evidence="6 7">
    <name type="scientific">Psychrobacter urativorans</name>
    <dbReference type="NCBI Taxonomy" id="45610"/>
    <lineage>
        <taxon>Bacteria</taxon>
        <taxon>Pseudomonadati</taxon>
        <taxon>Pseudomonadota</taxon>
        <taxon>Gammaproteobacteria</taxon>
        <taxon>Moraxellales</taxon>
        <taxon>Moraxellaceae</taxon>
        <taxon>Psychrobacter</taxon>
    </lineage>
</organism>
<reference evidence="6 7" key="1">
    <citation type="submission" date="2015-09" db="EMBL/GenBank/DDBJ databases">
        <title>Complete genome of Psychrobacter urativorans R10.10B.</title>
        <authorList>
            <person name="See-Too W.S."/>
            <person name="Chan K.G."/>
        </authorList>
    </citation>
    <scope>NUCLEOTIDE SEQUENCE [LARGE SCALE GENOMIC DNA]</scope>
    <source>
        <strain evidence="6 7">R10.10B</strain>
    </source>
</reference>
<dbReference type="InterPro" id="IPR011010">
    <property type="entry name" value="DNA_brk_join_enz"/>
</dbReference>
<protein>
    <recommendedName>
        <fullName evidence="5">Tyr recombinase domain-containing protein</fullName>
    </recommendedName>
</protein>
<dbReference type="Proteomes" id="UP000059847">
    <property type="component" value="Chromosome"/>
</dbReference>
<evidence type="ECO:0000313" key="6">
    <source>
        <dbReference type="EMBL" id="ALF60294.1"/>
    </source>
</evidence>